<organism evidence="2 3">
    <name type="scientific">Wickerhamomyces anomalus (strain ATCC 58044 / CBS 1984 / NCYC 433 / NRRL Y-366-8)</name>
    <name type="common">Yeast</name>
    <name type="synonym">Hansenula anomala</name>
    <dbReference type="NCBI Taxonomy" id="683960"/>
    <lineage>
        <taxon>Eukaryota</taxon>
        <taxon>Fungi</taxon>
        <taxon>Dikarya</taxon>
        <taxon>Ascomycota</taxon>
        <taxon>Saccharomycotina</taxon>
        <taxon>Saccharomycetes</taxon>
        <taxon>Phaffomycetales</taxon>
        <taxon>Wickerhamomycetaceae</taxon>
        <taxon>Wickerhamomyces</taxon>
    </lineage>
</organism>
<feature type="compositionally biased region" description="Polar residues" evidence="1">
    <location>
        <begin position="552"/>
        <end position="561"/>
    </location>
</feature>
<gene>
    <name evidence="2" type="ORF">WICANDRAFT_107413</name>
</gene>
<feature type="compositionally biased region" description="Low complexity" evidence="1">
    <location>
        <begin position="407"/>
        <end position="480"/>
    </location>
</feature>
<sequence>MTDKLFKEFEARTPFSHILLNPELCSRVLHSYNDPKTFAKSHEYLTGSKFPEKVVANPNFDASSAYHASNVCFIKEVKNPQGHHQYFNYHSRPIIKKHVSTLCPYCSPFKMIGYGPSLISKFQDGEEVLIDSCLPQFYDETSGEYEKHLAEEHGVYKDSCVNIPFVGLCVANFCHDYTPSIICPYEKKTFQKKTPCLTTFHFNVDTDYPFRDYFKHVYHHHIAKDVHVIDSDPVYRKEVEVENNELFQNVFYPFSVDNFEKALKALRFACGNISLDPILLCEDYHKIKYVESFVQSANASPPCSPVDERKLFSTRKGIPIPGAAFLKSSANQSSSSSFESLKDDIPRQRRRASSLPSAFEMGDLANELNDIPQRGDNSSSSGDRDILEEETEDNESNHSGSDDEGSNHSSNPSTNSSKTSSSTNSSRSSLTSLFSRASTTENSSTSSHSESSNAPSDLAPYSTLSSSSSPTSPSDDFLSPVGIFEGDLTHEISAGEREEYEEAYTRGYPTVEQLQSGYMPQIDHWNADLGILSPIPEEDEISIEGEDDDSQKNASATPSDQSFKENKEQSETLLTDSEVRDALDEEIDIHQKRFIGILIRHSRLTGEPIDNLATEYIDSFFSRYPDLNLGNWKQISSPVTGDFEFDDDEQ</sequence>
<dbReference type="RefSeq" id="XP_019036273.1">
    <property type="nucleotide sequence ID" value="XM_019180501.1"/>
</dbReference>
<dbReference type="AlphaFoldDB" id="A0A1E3NVB5"/>
<dbReference type="Proteomes" id="UP000094112">
    <property type="component" value="Unassembled WGS sequence"/>
</dbReference>
<name>A0A1E3NVB5_WICAA</name>
<feature type="region of interest" description="Disordered" evidence="1">
    <location>
        <begin position="334"/>
        <end position="482"/>
    </location>
</feature>
<dbReference type="EMBL" id="KV454214">
    <property type="protein sequence ID" value="ODQ57066.1"/>
    <property type="molecule type" value="Genomic_DNA"/>
</dbReference>
<protein>
    <submittedName>
        <fullName evidence="2">Uncharacterized protein</fullName>
    </submittedName>
</protein>
<feature type="region of interest" description="Disordered" evidence="1">
    <location>
        <begin position="544"/>
        <end position="572"/>
    </location>
</feature>
<accession>A0A1E3NVB5</accession>
<proteinExistence type="predicted"/>
<evidence type="ECO:0000313" key="2">
    <source>
        <dbReference type="EMBL" id="ODQ57066.1"/>
    </source>
</evidence>
<keyword evidence="3" id="KW-1185">Reference proteome</keyword>
<reference evidence="2 3" key="1">
    <citation type="journal article" date="2016" name="Proc. Natl. Acad. Sci. U.S.A.">
        <title>Comparative genomics of biotechnologically important yeasts.</title>
        <authorList>
            <person name="Riley R."/>
            <person name="Haridas S."/>
            <person name="Wolfe K.H."/>
            <person name="Lopes M.R."/>
            <person name="Hittinger C.T."/>
            <person name="Goeker M."/>
            <person name="Salamov A.A."/>
            <person name="Wisecaver J.H."/>
            <person name="Long T.M."/>
            <person name="Calvey C.H."/>
            <person name="Aerts A.L."/>
            <person name="Barry K.W."/>
            <person name="Choi C."/>
            <person name="Clum A."/>
            <person name="Coughlan A.Y."/>
            <person name="Deshpande S."/>
            <person name="Douglass A.P."/>
            <person name="Hanson S.J."/>
            <person name="Klenk H.-P."/>
            <person name="LaButti K.M."/>
            <person name="Lapidus A."/>
            <person name="Lindquist E.A."/>
            <person name="Lipzen A.M."/>
            <person name="Meier-Kolthoff J.P."/>
            <person name="Ohm R.A."/>
            <person name="Otillar R.P."/>
            <person name="Pangilinan J.L."/>
            <person name="Peng Y."/>
            <person name="Rokas A."/>
            <person name="Rosa C.A."/>
            <person name="Scheuner C."/>
            <person name="Sibirny A.A."/>
            <person name="Slot J.C."/>
            <person name="Stielow J.B."/>
            <person name="Sun H."/>
            <person name="Kurtzman C.P."/>
            <person name="Blackwell M."/>
            <person name="Grigoriev I.V."/>
            <person name="Jeffries T.W."/>
        </authorList>
    </citation>
    <scope>NUCLEOTIDE SEQUENCE [LARGE SCALE GENOMIC DNA]</scope>
    <source>
        <strain evidence="3">ATCC 58044 / CBS 1984 / NCYC 433 / NRRL Y-366-8</strain>
    </source>
</reference>
<dbReference type="GeneID" id="30197747"/>
<evidence type="ECO:0000256" key="1">
    <source>
        <dbReference type="SAM" id="MobiDB-lite"/>
    </source>
</evidence>
<evidence type="ECO:0000313" key="3">
    <source>
        <dbReference type="Proteomes" id="UP000094112"/>
    </source>
</evidence>